<feature type="transmembrane region" description="Helical" evidence="12">
    <location>
        <begin position="158"/>
        <end position="176"/>
    </location>
</feature>
<comment type="similarity">
    <text evidence="2">Belongs to the ATPase A chain family.</text>
</comment>
<keyword evidence="5 12" id="KW-0812">Transmembrane</keyword>
<comment type="subcellular location">
    <subcellularLocation>
        <location evidence="1">Membrane</location>
        <topology evidence="1">Multi-pass membrane protein</topology>
    </subcellularLocation>
    <subcellularLocation>
        <location evidence="11">Mitochondrion inner membrane</location>
        <topology evidence="11">Multi-pass membrane protein</topology>
    </subcellularLocation>
</comment>
<feature type="transmembrane region" description="Helical" evidence="12">
    <location>
        <begin position="126"/>
        <end position="146"/>
    </location>
</feature>
<keyword evidence="3" id="KW-0813">Transport</keyword>
<dbReference type="EMBL" id="KX821783">
    <property type="protein sequence ID" value="APU51271.1"/>
    <property type="molecule type" value="Genomic_DNA"/>
</dbReference>
<feature type="transmembrane region" description="Helical" evidence="12">
    <location>
        <begin position="69"/>
        <end position="94"/>
    </location>
</feature>
<evidence type="ECO:0000313" key="13">
    <source>
        <dbReference type="EMBL" id="APU51271.1"/>
    </source>
</evidence>
<protein>
    <recommendedName>
        <fullName evidence="11">ATP synthase subunit a</fullName>
    </recommendedName>
</protein>
<sequence length="287" mass="30826">MALDILSSFDSYCGSSVSCYFLWGSGGVVFLVWFSGGSVKLSVVKAVFNKALAEIYASIKSVEGNKVSGVCLSISSLFLFIVLLNLASLVPFGFGLSMDLSGSLGLSVLLWVSLLVSGVRVSMGKSLAILVPNFSPLWMVGFLSAVEVVSVLCRPLTLGARLMINLIAGHMILVMLSSGAVHTSIRESALSVGFDFCLIGLFVAASLYFKKETLNRIVLAVVIFCWVFKGVQVSKKKIVAGMVSKYGVNLGIWFFMSVLLVMEMGISVLQGFIFCSLLCLYSNEHPS</sequence>
<dbReference type="InterPro" id="IPR045083">
    <property type="entry name" value="ATP_synth_F0_asu_bact/mt"/>
</dbReference>
<keyword evidence="6" id="KW-0375">Hydrogen ion transport</keyword>
<proteinExistence type="inferred from homology"/>
<dbReference type="PANTHER" id="PTHR11410">
    <property type="entry name" value="ATP SYNTHASE SUBUNIT A"/>
    <property type="match status" value="1"/>
</dbReference>
<dbReference type="GO" id="GO:0046933">
    <property type="term" value="F:proton-transporting ATP synthase activity, rotational mechanism"/>
    <property type="evidence" value="ECO:0007669"/>
    <property type="project" value="TreeGrafter"/>
</dbReference>
<dbReference type="GO" id="GO:0005743">
    <property type="term" value="C:mitochondrial inner membrane"/>
    <property type="evidence" value="ECO:0007669"/>
    <property type="project" value="UniProtKB-SubCell"/>
</dbReference>
<organism evidence="13">
    <name type="scientific">Modiolus modiolus</name>
    <name type="common">Northern horsemussel</name>
    <name type="synonym">Mytilus modiolus</name>
    <dbReference type="NCBI Taxonomy" id="40256"/>
    <lineage>
        <taxon>Eukaryota</taxon>
        <taxon>Metazoa</taxon>
        <taxon>Spiralia</taxon>
        <taxon>Lophotrochozoa</taxon>
        <taxon>Mollusca</taxon>
        <taxon>Bivalvia</taxon>
        <taxon>Autobranchia</taxon>
        <taxon>Pteriomorphia</taxon>
        <taxon>Mytilida</taxon>
        <taxon>Mytiloidea</taxon>
        <taxon>Mytilidae</taxon>
        <taxon>Modiolinae</taxon>
        <taxon>Modiolus</taxon>
    </lineage>
</organism>
<evidence type="ECO:0000256" key="2">
    <source>
        <dbReference type="ARBA" id="ARBA00006810"/>
    </source>
</evidence>
<dbReference type="AlphaFoldDB" id="A0A1L7H853"/>
<evidence type="ECO:0000256" key="5">
    <source>
        <dbReference type="ARBA" id="ARBA00022692"/>
    </source>
</evidence>
<keyword evidence="9 12" id="KW-0472">Membrane</keyword>
<evidence type="ECO:0000256" key="9">
    <source>
        <dbReference type="ARBA" id="ARBA00023136"/>
    </source>
</evidence>
<feature type="transmembrane region" description="Helical" evidence="12">
    <location>
        <begin position="188"/>
        <end position="208"/>
    </location>
</feature>
<feature type="transmembrane region" description="Helical" evidence="12">
    <location>
        <begin position="214"/>
        <end position="231"/>
    </location>
</feature>
<evidence type="ECO:0000256" key="3">
    <source>
        <dbReference type="ARBA" id="ARBA00022448"/>
    </source>
</evidence>
<name>A0A1L7H853_MODMO</name>
<evidence type="ECO:0000256" key="4">
    <source>
        <dbReference type="ARBA" id="ARBA00022547"/>
    </source>
</evidence>
<keyword evidence="4" id="KW-0138">CF(0)</keyword>
<reference evidence="13" key="1">
    <citation type="journal article" date="2017" name="Gene">
        <title>Sequence motifs associated with paternal transmission of mitochondrial DNA in the horse mussel, Modiolus modiolus (Bivalvia: Mytilidae).</title>
        <authorList>
            <person name="Robicheau B.M."/>
            <person name="Breton S."/>
            <person name="Stewart D.T."/>
        </authorList>
    </citation>
    <scope>NUCLEOTIDE SEQUENCE</scope>
</reference>
<evidence type="ECO:0000256" key="10">
    <source>
        <dbReference type="ARBA" id="ARBA00023310"/>
    </source>
</evidence>
<keyword evidence="8" id="KW-0406">Ion transport</keyword>
<dbReference type="Gene3D" id="1.20.120.220">
    <property type="entry name" value="ATP synthase, F0 complex, subunit A"/>
    <property type="match status" value="1"/>
</dbReference>
<dbReference type="PANTHER" id="PTHR11410:SF0">
    <property type="entry name" value="ATP SYNTHASE SUBUNIT A"/>
    <property type="match status" value="1"/>
</dbReference>
<keyword evidence="10" id="KW-0066">ATP synthesis</keyword>
<keyword evidence="13" id="KW-0496">Mitochondrion</keyword>
<dbReference type="NCBIfam" id="TIGR01131">
    <property type="entry name" value="ATP_synt_6_or_A"/>
    <property type="match status" value="1"/>
</dbReference>
<dbReference type="GO" id="GO:0045259">
    <property type="term" value="C:proton-transporting ATP synthase complex"/>
    <property type="evidence" value="ECO:0007669"/>
    <property type="project" value="UniProtKB-KW"/>
</dbReference>
<evidence type="ECO:0000256" key="6">
    <source>
        <dbReference type="ARBA" id="ARBA00022781"/>
    </source>
</evidence>
<dbReference type="SUPFAM" id="SSF81336">
    <property type="entry name" value="F1F0 ATP synthase subunit A"/>
    <property type="match status" value="1"/>
</dbReference>
<dbReference type="InterPro" id="IPR035908">
    <property type="entry name" value="F0_ATP_A_sf"/>
</dbReference>
<dbReference type="Pfam" id="PF00119">
    <property type="entry name" value="ATP-synt_A"/>
    <property type="match status" value="1"/>
</dbReference>
<gene>
    <name evidence="13" type="primary">atp6</name>
</gene>
<evidence type="ECO:0000256" key="11">
    <source>
        <dbReference type="RuleBase" id="RU004450"/>
    </source>
</evidence>
<feature type="transmembrane region" description="Helical" evidence="12">
    <location>
        <begin position="100"/>
        <end position="119"/>
    </location>
</feature>
<feature type="transmembrane region" description="Helical" evidence="12">
    <location>
        <begin position="20"/>
        <end position="48"/>
    </location>
</feature>
<geneLocation type="mitochondrion" evidence="13"/>
<evidence type="ECO:0000256" key="12">
    <source>
        <dbReference type="SAM" id="Phobius"/>
    </source>
</evidence>
<evidence type="ECO:0000256" key="8">
    <source>
        <dbReference type="ARBA" id="ARBA00023065"/>
    </source>
</evidence>
<accession>A0A1L7H853</accession>
<evidence type="ECO:0000256" key="1">
    <source>
        <dbReference type="ARBA" id="ARBA00004141"/>
    </source>
</evidence>
<dbReference type="PRINTS" id="PR00123">
    <property type="entry name" value="ATPASEA"/>
</dbReference>
<evidence type="ECO:0000256" key="7">
    <source>
        <dbReference type="ARBA" id="ARBA00022989"/>
    </source>
</evidence>
<feature type="transmembrane region" description="Helical" evidence="12">
    <location>
        <begin position="252"/>
        <end position="283"/>
    </location>
</feature>
<dbReference type="InterPro" id="IPR000568">
    <property type="entry name" value="ATP_synth_F0_asu"/>
</dbReference>
<keyword evidence="7 12" id="KW-1133">Transmembrane helix</keyword>
<dbReference type="CDD" id="cd00310">
    <property type="entry name" value="ATP-synt_Fo_a_6"/>
    <property type="match status" value="1"/>
</dbReference>